<protein>
    <submittedName>
        <fullName evidence="2">Uncharacterized protein LOC106779765</fullName>
    </submittedName>
</protein>
<dbReference type="Proteomes" id="UP000087766">
    <property type="component" value="Chromosome 2"/>
</dbReference>
<accession>A0A3Q0FG11</accession>
<keyword evidence="1" id="KW-1185">Reference proteome</keyword>
<sequence>MVQKLNVVSVFLFPFSIFSGPLSLHPVRKGSLAAVEGSLPLKTRCRRRLAAVEGFAALYRRRTVEGSITIVEGSENTSCWKGKQSIGSAGMLRHFWSSYQVTTKNLVNKENQCTARLLRVKISLENEKTVRQEGYPVENAGDAALPP</sequence>
<evidence type="ECO:0000313" key="2">
    <source>
        <dbReference type="RefSeq" id="XP_022642995.1"/>
    </source>
</evidence>
<reference evidence="1" key="1">
    <citation type="journal article" date="2014" name="Nat. Commun.">
        <title>Genome sequence of mungbean and insights into evolution within Vigna species.</title>
        <authorList>
            <person name="Kang Y.J."/>
            <person name="Kim S.K."/>
            <person name="Kim M.Y."/>
            <person name="Lestari P."/>
            <person name="Kim K.H."/>
            <person name="Ha B.K."/>
            <person name="Jun T.H."/>
            <person name="Hwang W.J."/>
            <person name="Lee T."/>
            <person name="Lee J."/>
            <person name="Shim S."/>
            <person name="Yoon M.Y."/>
            <person name="Jang Y.E."/>
            <person name="Han K.S."/>
            <person name="Taeprayoon P."/>
            <person name="Yoon N."/>
            <person name="Somta P."/>
            <person name="Tanya P."/>
            <person name="Kim K.S."/>
            <person name="Gwag J.G."/>
            <person name="Moon J.K."/>
            <person name="Lee Y.H."/>
            <person name="Park B.S."/>
            <person name="Bombarely A."/>
            <person name="Doyle J.J."/>
            <person name="Jackson S.A."/>
            <person name="Schafleitner R."/>
            <person name="Srinives P."/>
            <person name="Varshney R.K."/>
            <person name="Lee S.H."/>
        </authorList>
    </citation>
    <scope>NUCLEOTIDE SEQUENCE [LARGE SCALE GENOMIC DNA]</scope>
    <source>
        <strain evidence="1">cv. VC1973A</strain>
    </source>
</reference>
<dbReference type="OrthoDB" id="360521at2759"/>
<dbReference type="RefSeq" id="XP_022642995.1">
    <property type="nucleotide sequence ID" value="XM_022787274.1"/>
</dbReference>
<evidence type="ECO:0000313" key="1">
    <source>
        <dbReference type="Proteomes" id="UP000087766"/>
    </source>
</evidence>
<dbReference type="KEGG" id="vra:106779765"/>
<organism evidence="1 2">
    <name type="scientific">Vigna radiata var. radiata</name>
    <name type="common">Mung bean</name>
    <name type="synonym">Phaseolus aureus</name>
    <dbReference type="NCBI Taxonomy" id="3916"/>
    <lineage>
        <taxon>Eukaryota</taxon>
        <taxon>Viridiplantae</taxon>
        <taxon>Streptophyta</taxon>
        <taxon>Embryophyta</taxon>
        <taxon>Tracheophyta</taxon>
        <taxon>Spermatophyta</taxon>
        <taxon>Magnoliopsida</taxon>
        <taxon>eudicotyledons</taxon>
        <taxon>Gunneridae</taxon>
        <taxon>Pentapetalae</taxon>
        <taxon>rosids</taxon>
        <taxon>fabids</taxon>
        <taxon>Fabales</taxon>
        <taxon>Fabaceae</taxon>
        <taxon>Papilionoideae</taxon>
        <taxon>50 kb inversion clade</taxon>
        <taxon>NPAAA clade</taxon>
        <taxon>indigoferoid/millettioid clade</taxon>
        <taxon>Phaseoleae</taxon>
        <taxon>Vigna</taxon>
    </lineage>
</organism>
<dbReference type="GeneID" id="106779765"/>
<name>A0A3Q0FG11_VIGRR</name>
<dbReference type="AlphaFoldDB" id="A0A3Q0FG11"/>
<reference evidence="2" key="2">
    <citation type="submission" date="2025-08" db="UniProtKB">
        <authorList>
            <consortium name="RefSeq"/>
        </authorList>
    </citation>
    <scope>IDENTIFICATION</scope>
    <source>
        <tissue evidence="2">Leaf</tissue>
    </source>
</reference>
<gene>
    <name evidence="2" type="primary">LOC106779765</name>
</gene>
<proteinExistence type="predicted"/>